<feature type="transmembrane region" description="Helical" evidence="1">
    <location>
        <begin position="304"/>
        <end position="326"/>
    </location>
</feature>
<keyword evidence="1" id="KW-1133">Transmembrane helix</keyword>
<proteinExistence type="predicted"/>
<dbReference type="Proteomes" id="UP000663854">
    <property type="component" value="Unassembled WGS sequence"/>
</dbReference>
<organism evidence="2 5">
    <name type="scientific">Rotaria sordida</name>
    <dbReference type="NCBI Taxonomy" id="392033"/>
    <lineage>
        <taxon>Eukaryota</taxon>
        <taxon>Metazoa</taxon>
        <taxon>Spiralia</taxon>
        <taxon>Gnathifera</taxon>
        <taxon>Rotifera</taxon>
        <taxon>Eurotatoria</taxon>
        <taxon>Bdelloidea</taxon>
        <taxon>Philodinida</taxon>
        <taxon>Philodinidae</taxon>
        <taxon>Rotaria</taxon>
    </lineage>
</organism>
<evidence type="ECO:0000313" key="2">
    <source>
        <dbReference type="EMBL" id="CAF0733175.1"/>
    </source>
</evidence>
<evidence type="ECO:0000313" key="4">
    <source>
        <dbReference type="EMBL" id="CAF3543285.1"/>
    </source>
</evidence>
<feature type="transmembrane region" description="Helical" evidence="1">
    <location>
        <begin position="97"/>
        <end position="120"/>
    </location>
</feature>
<dbReference type="EMBL" id="CAJOAX010000224">
    <property type="protein sequence ID" value="CAF3543285.1"/>
    <property type="molecule type" value="Genomic_DNA"/>
</dbReference>
<dbReference type="Proteomes" id="UP000663870">
    <property type="component" value="Unassembled WGS sequence"/>
</dbReference>
<accession>A0A813NGR7</accession>
<feature type="transmembrane region" description="Helical" evidence="1">
    <location>
        <begin position="346"/>
        <end position="365"/>
    </location>
</feature>
<dbReference type="EMBL" id="CAJNOH010000011">
    <property type="protein sequence ID" value="CAF0746373.1"/>
    <property type="molecule type" value="Genomic_DNA"/>
</dbReference>
<evidence type="ECO:0000256" key="1">
    <source>
        <dbReference type="SAM" id="Phobius"/>
    </source>
</evidence>
<gene>
    <name evidence="2" type="ORF">JXQ802_LOCUS643</name>
    <name evidence="4" type="ORF">OTI717_LOCUS3915</name>
    <name evidence="3" type="ORF">PYM288_LOCUS1843</name>
</gene>
<feature type="transmembrane region" description="Helical" evidence="1">
    <location>
        <begin position="50"/>
        <end position="68"/>
    </location>
</feature>
<keyword evidence="1" id="KW-0472">Membrane</keyword>
<keyword evidence="1" id="KW-0812">Transmembrane</keyword>
<protein>
    <submittedName>
        <fullName evidence="2">Uncharacterized protein</fullName>
    </submittedName>
</protein>
<dbReference type="Proteomes" id="UP000663823">
    <property type="component" value="Unassembled WGS sequence"/>
</dbReference>
<dbReference type="EMBL" id="CAJNOL010000007">
    <property type="protein sequence ID" value="CAF0733175.1"/>
    <property type="molecule type" value="Genomic_DNA"/>
</dbReference>
<evidence type="ECO:0000313" key="3">
    <source>
        <dbReference type="EMBL" id="CAF0746373.1"/>
    </source>
</evidence>
<evidence type="ECO:0000313" key="5">
    <source>
        <dbReference type="Proteomes" id="UP000663870"/>
    </source>
</evidence>
<feature type="transmembrane region" description="Helical" evidence="1">
    <location>
        <begin position="176"/>
        <end position="193"/>
    </location>
</feature>
<feature type="transmembrane region" description="Helical" evidence="1">
    <location>
        <begin position="9"/>
        <end position="28"/>
    </location>
</feature>
<comment type="caution">
    <text evidence="2">The sequence shown here is derived from an EMBL/GenBank/DDBJ whole genome shotgun (WGS) entry which is preliminary data.</text>
</comment>
<sequence length="370" mass="41932">MLFDSLKQIFNKTFILSIILHTLHGFIYEKSKLYYPYTFDRNILLIKTDLYKFYLATSFIFLSVPYLLSKLSPNKYLLAHASVENRYKSRNTLDIQIGSFLLGLSMVLTGFCPSYLPIYLAIDPIVFVYCIAVSYIAYGFYSVLGRFLSSRTTGSRINNDPNNPPSMSTDKQSLNNIARFITISVSILLLLIFETSEQSVSPGHSSEELFDLLYHGDYLPPGLAGLLCGCINFFLIFFCNEYQTLTSEWLIDIFYYASDVKVDKKNVIAGQLCIEQVLKILSMALGVRLSLWTSKRQEIPNIDWLCYALIGFGSFLGAFAVCFTTATFTDHIYLKCAFIGNIPHEVISLTMNVAWVSLFVSKLLGITNLK</sequence>
<reference evidence="2" key="1">
    <citation type="submission" date="2021-02" db="EMBL/GenBank/DDBJ databases">
        <authorList>
            <person name="Nowell W R."/>
        </authorList>
    </citation>
    <scope>NUCLEOTIDE SEQUENCE</scope>
</reference>
<feature type="transmembrane region" description="Helical" evidence="1">
    <location>
        <begin position="126"/>
        <end position="148"/>
    </location>
</feature>
<keyword evidence="5" id="KW-1185">Reference proteome</keyword>
<dbReference type="AlphaFoldDB" id="A0A813NGR7"/>
<name>A0A813NGR7_9BILA</name>
<feature type="transmembrane region" description="Helical" evidence="1">
    <location>
        <begin position="218"/>
        <end position="239"/>
    </location>
</feature>